<gene>
    <name evidence="2" type="ORF">XsacCFBP4641_00410</name>
</gene>
<feature type="signal peptide" evidence="1">
    <location>
        <begin position="1"/>
        <end position="22"/>
    </location>
</feature>
<name>A0A2P5Z8Y5_9XANT</name>
<dbReference type="AlphaFoldDB" id="A0A2P5Z8Y5"/>
<dbReference type="RefSeq" id="WP_041500367.1">
    <property type="nucleotide sequence ID" value="NZ_CP132343.1"/>
</dbReference>
<evidence type="ECO:0000313" key="2">
    <source>
        <dbReference type="EMBL" id="PPU85094.1"/>
    </source>
</evidence>
<evidence type="ECO:0000256" key="1">
    <source>
        <dbReference type="SAM" id="SignalP"/>
    </source>
</evidence>
<evidence type="ECO:0000313" key="3">
    <source>
        <dbReference type="Proteomes" id="UP000247346"/>
    </source>
</evidence>
<dbReference type="EMBL" id="MDEK01000001">
    <property type="protein sequence ID" value="PPU85094.1"/>
    <property type="molecule type" value="Genomic_DNA"/>
</dbReference>
<proteinExistence type="predicted"/>
<keyword evidence="1" id="KW-0732">Signal</keyword>
<organism evidence="2 3">
    <name type="scientific">Xanthomonas sacchari</name>
    <dbReference type="NCBI Taxonomy" id="56458"/>
    <lineage>
        <taxon>Bacteria</taxon>
        <taxon>Pseudomonadati</taxon>
        <taxon>Pseudomonadota</taxon>
        <taxon>Gammaproteobacteria</taxon>
        <taxon>Lysobacterales</taxon>
        <taxon>Lysobacteraceae</taxon>
        <taxon>Xanthomonas</taxon>
    </lineage>
</organism>
<dbReference type="OrthoDB" id="6001268at2"/>
<protein>
    <submittedName>
        <fullName evidence="2">Uncharacterized protein</fullName>
    </submittedName>
</protein>
<feature type="chain" id="PRO_5015146453" evidence="1">
    <location>
        <begin position="23"/>
        <end position="160"/>
    </location>
</feature>
<reference evidence="2 3" key="1">
    <citation type="submission" date="2016-08" db="EMBL/GenBank/DDBJ databases">
        <authorList>
            <person name="Seilhamer J.J."/>
        </authorList>
    </citation>
    <scope>NUCLEOTIDE SEQUENCE [LARGE SCALE GENOMIC DNA]</scope>
    <source>
        <strain evidence="2 3">CFBP4641</strain>
    </source>
</reference>
<dbReference type="GeneID" id="93879868"/>
<accession>A0A2P5Z8Y5</accession>
<sequence length="160" mass="16923">MIKPLLTLTMLAAALAAPCLQAAQRAPLNAADAIQGMGERLPIGKQNVSLSPLFKVYTFEKAGLRFVQINSLQDEVITVLSATPGTDTRLPIGSAAEEQMIAVNDAKNQPLGMVTAAASCPCNATVVYRDATTTIVVVYGSNGEYITSYVIKTPQTKPPQ</sequence>
<comment type="caution">
    <text evidence="2">The sequence shown here is derived from an EMBL/GenBank/DDBJ whole genome shotgun (WGS) entry which is preliminary data.</text>
</comment>
<dbReference type="Proteomes" id="UP000247346">
    <property type="component" value="Unassembled WGS sequence"/>
</dbReference>